<organism evidence="1 2">
    <name type="scientific">Melastoma candidum</name>
    <dbReference type="NCBI Taxonomy" id="119954"/>
    <lineage>
        <taxon>Eukaryota</taxon>
        <taxon>Viridiplantae</taxon>
        <taxon>Streptophyta</taxon>
        <taxon>Embryophyta</taxon>
        <taxon>Tracheophyta</taxon>
        <taxon>Spermatophyta</taxon>
        <taxon>Magnoliopsida</taxon>
        <taxon>eudicotyledons</taxon>
        <taxon>Gunneridae</taxon>
        <taxon>Pentapetalae</taxon>
        <taxon>rosids</taxon>
        <taxon>malvids</taxon>
        <taxon>Myrtales</taxon>
        <taxon>Melastomataceae</taxon>
        <taxon>Melastomatoideae</taxon>
        <taxon>Melastomateae</taxon>
        <taxon>Melastoma</taxon>
    </lineage>
</organism>
<evidence type="ECO:0000313" key="1">
    <source>
        <dbReference type="EMBL" id="KAI4321347.1"/>
    </source>
</evidence>
<gene>
    <name evidence="1" type="ORF">MLD38_034741</name>
</gene>
<evidence type="ECO:0000313" key="2">
    <source>
        <dbReference type="Proteomes" id="UP001057402"/>
    </source>
</evidence>
<comment type="caution">
    <text evidence="1">The sequence shown here is derived from an EMBL/GenBank/DDBJ whole genome shotgun (WGS) entry which is preliminary data.</text>
</comment>
<dbReference type="Proteomes" id="UP001057402">
    <property type="component" value="Chromosome 10"/>
</dbReference>
<protein>
    <submittedName>
        <fullName evidence="1">Uncharacterized protein</fullName>
    </submittedName>
</protein>
<name>A0ACB9MCW5_9MYRT</name>
<reference evidence="2" key="1">
    <citation type="journal article" date="2023" name="Front. Plant Sci.">
        <title>Chromosomal-level genome assembly of Melastoma candidum provides insights into trichome evolution.</title>
        <authorList>
            <person name="Zhong Y."/>
            <person name="Wu W."/>
            <person name="Sun C."/>
            <person name="Zou P."/>
            <person name="Liu Y."/>
            <person name="Dai S."/>
            <person name="Zhou R."/>
        </authorList>
    </citation>
    <scope>NUCLEOTIDE SEQUENCE [LARGE SCALE GENOMIC DNA]</scope>
</reference>
<proteinExistence type="predicted"/>
<dbReference type="EMBL" id="CM042889">
    <property type="protein sequence ID" value="KAI4321347.1"/>
    <property type="molecule type" value="Genomic_DNA"/>
</dbReference>
<sequence length="254" mass="28884">MKAYIFQLLGYHSEKPIRIASNRPDFTVEPTSTVFRETPSRTKINRTDHFHSSKRLLYRPRAGLIIPCGEGEKMTTGCWREVPPSKFNLRGENYFKDKCKSPALDVSPYVPIGIDLFVCPKKVGHIARHLELPNVIADSKLPALLIFPTYPATMFLGNSDGEGMSLVLYFKISNTFEKDISPHFQESIQFRFISRKGLEAFCDRLKDGIIDLGLTIQAQRPEELPEQVLCCVRLDKIDFVDRGRIPTLLTVGDH</sequence>
<keyword evidence="2" id="KW-1185">Reference proteome</keyword>
<accession>A0ACB9MCW5</accession>